<sequence length="702" mass="73728">MRARSRRRSVTAATVLAAALVATTPGLAAAADENLPPLRPSTATLTTDSAKACSDDPVYVPRAPDLRAVVEDPTEDNEPWETNAAGAEFALSWTDADGGEQHRTYTSPALKSPATQLWRTSDLPADTVVSWHVRAVDDEGAVSAWSDEGPGTTCRFIIDTVNPESPTVVSEQYPDDMAWHDGVGVYGSFTFDSPSEDVVEYDYSVLGSRHGRVRPEEPGGPVTVRWMPEHSGPYYMQVAAIDRTGRTSARTTHWLRVAEGRAPVAHWTLADPAGSGTAAAETGPAARAEDGVVFGAPAPSRTDLTATVALDGRGNSYLTPDVSVADTDGTFALSAWARPAATDTAMTVASQDAGDGTSAVTLGLSPAADGKAEWAFGYGGARVTGGSATEGGWAHLTGLYDAEDGTLSLHVNGTEVASQTGVAATAAPGAFQIGRARGDGGARWRGEIGDVRVWDRVVSGEEIERMGARPADLVAAWDIERTEDGSVPDRDGDTPLRLHGGTGFYTPDFDACLEDPECVEFPAGAIDGNDHLALDGADDYAATDGPPVDTADSYSVGLRVRSTDTSPDRPMTVLSQGDADRDAFRVRYDPAAAEWQLVVTHGDEPGAPETVVAAPGVPTSHDEELVVVYDDSEGHITLYVRGEAVATARFNASWAAPGPLNVGRGHTADGGWGEYFHGGVDTVRVFRGALTPTEVKSFAYAS</sequence>
<dbReference type="InterPro" id="IPR013320">
    <property type="entry name" value="ConA-like_dom_sf"/>
</dbReference>
<dbReference type="PANTHER" id="PTHR46943:SF1">
    <property type="entry name" value="PENTRAXIN-RELATED PROTEIN PTX3"/>
    <property type="match status" value="1"/>
</dbReference>
<name>A3KK79_STRA7</name>
<feature type="domain" description="LamG-like jellyroll fold" evidence="4">
    <location>
        <begin position="552"/>
        <end position="693"/>
    </location>
</feature>
<evidence type="ECO:0000313" key="7">
    <source>
        <dbReference type="Proteomes" id="UP000061018"/>
    </source>
</evidence>
<reference evidence="7" key="2">
    <citation type="journal article" date="2015" name="J. Biotechnol.">
        <title>Complete genome sequence of Streptomyces ambofaciens ATCC 23877, the spiramycin producer.</title>
        <authorList>
            <person name="Thibessard A."/>
            <person name="Haas D."/>
            <person name="Gerbaud C."/>
            <person name="Aigle B."/>
            <person name="Lautru S."/>
            <person name="Pernodet J.L."/>
            <person name="Leblond P."/>
        </authorList>
    </citation>
    <scope>NUCLEOTIDE SEQUENCE [LARGE SCALE GENOMIC DNA]</scope>
    <source>
        <strain evidence="7">ATCC 23877 / 3486 / DSM 40053 / JCM 4204 / NBRC 12836 / NRRL B-2516</strain>
    </source>
</reference>
<dbReference type="EMBL" id="CP012382">
    <property type="protein sequence ID" value="AKZ54272.1"/>
    <property type="molecule type" value="Genomic_DNA"/>
</dbReference>
<dbReference type="InterPro" id="IPR006558">
    <property type="entry name" value="LamG-like"/>
</dbReference>
<organism evidence="6">
    <name type="scientific">Streptomyces ambofaciens (strain ATCC 23877 / 3486 / DSM 40053 / JCM 4204 / NBRC 12836 / NRRL B-2516)</name>
    <dbReference type="NCBI Taxonomy" id="278992"/>
    <lineage>
        <taxon>Bacteria</taxon>
        <taxon>Bacillati</taxon>
        <taxon>Actinomycetota</taxon>
        <taxon>Actinomycetes</taxon>
        <taxon>Kitasatosporales</taxon>
        <taxon>Streptomycetaceae</taxon>
        <taxon>Streptomyces</taxon>
    </lineage>
</organism>
<accession>A3KK79</accession>
<dbReference type="PROSITE" id="PS51318">
    <property type="entry name" value="TAT"/>
    <property type="match status" value="1"/>
</dbReference>
<dbReference type="AlphaFoldDB" id="A3KK79"/>
<dbReference type="Gene3D" id="2.60.120.200">
    <property type="match status" value="2"/>
</dbReference>
<evidence type="ECO:0000256" key="3">
    <source>
        <dbReference type="SAM" id="SignalP"/>
    </source>
</evidence>
<dbReference type="GO" id="GO:0006955">
    <property type="term" value="P:immune response"/>
    <property type="evidence" value="ECO:0007669"/>
    <property type="project" value="InterPro"/>
</dbReference>
<dbReference type="EMBL" id="AM238663">
    <property type="protein sequence ID" value="CAJ90115.1"/>
    <property type="molecule type" value="Genomic_DNA"/>
</dbReference>
<dbReference type="Pfam" id="PF13385">
    <property type="entry name" value="Laminin_G_3"/>
    <property type="match status" value="2"/>
</dbReference>
<proteinExistence type="predicted"/>
<feature type="chain" id="PRO_5011202512" description="LamG-like jellyroll fold domain-containing protein" evidence="3">
    <location>
        <begin position="31"/>
        <end position="702"/>
    </location>
</feature>
<evidence type="ECO:0000256" key="1">
    <source>
        <dbReference type="ARBA" id="ARBA00022729"/>
    </source>
</evidence>
<dbReference type="InterPro" id="IPR006311">
    <property type="entry name" value="TAT_signal"/>
</dbReference>
<dbReference type="RefSeq" id="WP_053127470.1">
    <property type="nucleotide sequence ID" value="NZ_CP012382.1"/>
</dbReference>
<evidence type="ECO:0000259" key="4">
    <source>
        <dbReference type="SMART" id="SM00560"/>
    </source>
</evidence>
<dbReference type="KEGG" id="samb:SAM23877_1223"/>
<dbReference type="PANTHER" id="PTHR46943">
    <property type="entry name" value="PENTRAXIN-RELATED PROTEIN PTX3"/>
    <property type="match status" value="1"/>
</dbReference>
<evidence type="ECO:0000313" key="6">
    <source>
        <dbReference type="EMBL" id="CAJ90115.1"/>
    </source>
</evidence>
<dbReference type="SUPFAM" id="SSF49899">
    <property type="entry name" value="Concanavalin A-like lectins/glucanases"/>
    <property type="match status" value="2"/>
</dbReference>
<dbReference type="Proteomes" id="UP000061018">
    <property type="component" value="Chromosome"/>
</dbReference>
<gene>
    <name evidence="5" type="ORF">SAM23877_1223</name>
    <name evidence="6" type="ORF">SAML1129</name>
</gene>
<feature type="domain" description="LamG-like jellyroll fold" evidence="4">
    <location>
        <begin position="329"/>
        <end position="461"/>
    </location>
</feature>
<protein>
    <recommendedName>
        <fullName evidence="4">LamG-like jellyroll fold domain-containing protein</fullName>
    </recommendedName>
</protein>
<reference evidence="5" key="3">
    <citation type="submission" date="2015-07" db="EMBL/GenBank/DDBJ databases">
        <title>Complete genome sequence of Streptomyces ambofaciens ATCC 23877, the spiramycin producer.</title>
        <authorList>
            <person name="Thibessard A."/>
            <person name="Haas D."/>
            <person name="Gerbaud C."/>
            <person name="Aigle B."/>
            <person name="Lautru S."/>
            <person name="Pernodet J.-L."/>
            <person name="Leblond P."/>
        </authorList>
    </citation>
    <scope>NUCLEOTIDE SEQUENCE [LARGE SCALE GENOMIC DNA]</scope>
    <source>
        <strain evidence="5">ATCC 23877</strain>
    </source>
</reference>
<dbReference type="InterPro" id="IPR042837">
    <property type="entry name" value="PTX3"/>
</dbReference>
<keyword evidence="2" id="KW-1015">Disulfide bond</keyword>
<keyword evidence="1 3" id="KW-0732">Signal</keyword>
<evidence type="ECO:0000313" key="5">
    <source>
        <dbReference type="EMBL" id="AKZ54272.1"/>
    </source>
</evidence>
<feature type="signal peptide" evidence="3">
    <location>
        <begin position="1"/>
        <end position="30"/>
    </location>
</feature>
<reference evidence="6" key="1">
    <citation type="journal article" date="2006" name="Mol. Biol. Evol.">
        <title>Evolution of the terminal regions of the Streptomyces linear chromosome.</title>
        <authorList>
            <person name="Choulet F."/>
            <person name="Aigle B."/>
            <person name="Gallois A."/>
            <person name="Mangenot S."/>
            <person name="Gerbaud C."/>
            <person name="Truong C."/>
            <person name="Francou F.X."/>
            <person name="Fourrier C."/>
            <person name="Guerineau M."/>
            <person name="Decaris B."/>
            <person name="Barbe V."/>
            <person name="Pernodet J.L."/>
            <person name="Leblond P."/>
        </authorList>
    </citation>
    <scope>NUCLEOTIDE SEQUENCE</scope>
    <source>
        <strain evidence="6">ATCC 23877</strain>
    </source>
</reference>
<evidence type="ECO:0000256" key="2">
    <source>
        <dbReference type="ARBA" id="ARBA00023157"/>
    </source>
</evidence>
<dbReference type="SMART" id="SM00560">
    <property type="entry name" value="LamGL"/>
    <property type="match status" value="2"/>
</dbReference>